<comment type="caution">
    <text evidence="1">The sequence shown here is derived from an EMBL/GenBank/DDBJ whole genome shotgun (WGS) entry which is preliminary data.</text>
</comment>
<evidence type="ECO:0000313" key="1">
    <source>
        <dbReference type="EMBL" id="RWS10727.1"/>
    </source>
</evidence>
<protein>
    <submittedName>
        <fullName evidence="1">Uncharacterized protein</fullName>
    </submittedName>
</protein>
<reference evidence="1 2" key="1">
    <citation type="journal article" date="2018" name="Gigascience">
        <title>Genomes of trombidid mites reveal novel predicted allergens and laterally-transferred genes associated with secondary metabolism.</title>
        <authorList>
            <person name="Dong X."/>
            <person name="Chaisiri K."/>
            <person name="Xia D."/>
            <person name="Armstrong S.D."/>
            <person name="Fang Y."/>
            <person name="Donnelly M.J."/>
            <person name="Kadowaki T."/>
            <person name="McGarry J.W."/>
            <person name="Darby A.C."/>
            <person name="Makepeace B.L."/>
        </authorList>
    </citation>
    <scope>NUCLEOTIDE SEQUENCE [LARGE SCALE GENOMIC DNA]</scope>
    <source>
        <strain evidence="1">UoL-WK</strain>
    </source>
</reference>
<dbReference type="AlphaFoldDB" id="A0A443R634"/>
<dbReference type="EMBL" id="NCKU01001989">
    <property type="protein sequence ID" value="RWS10727.1"/>
    <property type="molecule type" value="Genomic_DNA"/>
</dbReference>
<accession>A0A443R634</accession>
<keyword evidence="2" id="KW-1185">Reference proteome</keyword>
<name>A0A443R634_9ACAR</name>
<organism evidence="1 2">
    <name type="scientific">Dinothrombium tinctorium</name>
    <dbReference type="NCBI Taxonomy" id="1965070"/>
    <lineage>
        <taxon>Eukaryota</taxon>
        <taxon>Metazoa</taxon>
        <taxon>Ecdysozoa</taxon>
        <taxon>Arthropoda</taxon>
        <taxon>Chelicerata</taxon>
        <taxon>Arachnida</taxon>
        <taxon>Acari</taxon>
        <taxon>Acariformes</taxon>
        <taxon>Trombidiformes</taxon>
        <taxon>Prostigmata</taxon>
        <taxon>Anystina</taxon>
        <taxon>Parasitengona</taxon>
        <taxon>Trombidioidea</taxon>
        <taxon>Trombidiidae</taxon>
        <taxon>Dinothrombium</taxon>
    </lineage>
</organism>
<evidence type="ECO:0000313" key="2">
    <source>
        <dbReference type="Proteomes" id="UP000285301"/>
    </source>
</evidence>
<proteinExistence type="predicted"/>
<sequence>MLSSYSQGERGREYVKNILTYQSRR</sequence>
<dbReference type="Proteomes" id="UP000285301">
    <property type="component" value="Unassembled WGS sequence"/>
</dbReference>
<gene>
    <name evidence="1" type="ORF">B4U79_09804</name>
</gene>